<dbReference type="EMBL" id="JACCJC010000115">
    <property type="protein sequence ID" value="KAF6224646.1"/>
    <property type="molecule type" value="Genomic_DNA"/>
</dbReference>
<evidence type="ECO:0000313" key="3">
    <source>
        <dbReference type="EMBL" id="KAF6224646.1"/>
    </source>
</evidence>
<protein>
    <submittedName>
        <fullName evidence="3">Uncharacterized protein</fullName>
    </submittedName>
</protein>
<dbReference type="OrthoDB" id="3945418at2759"/>
<keyword evidence="4" id="KW-1185">Reference proteome</keyword>
<reference evidence="3 4" key="1">
    <citation type="journal article" date="2020" name="Genomics">
        <title>Complete, high-quality genomes from long-read metagenomic sequencing of two wolf lichen thalli reveals enigmatic genome architecture.</title>
        <authorList>
            <person name="McKenzie S.K."/>
            <person name="Walston R.F."/>
            <person name="Allen J.L."/>
        </authorList>
    </citation>
    <scope>NUCLEOTIDE SEQUENCE [LARGE SCALE GENOMIC DNA]</scope>
    <source>
        <strain evidence="3">WasteWater2</strain>
    </source>
</reference>
<dbReference type="GO" id="GO:0016705">
    <property type="term" value="F:oxidoreductase activity, acting on paired donors, with incorporation or reduction of molecular oxygen"/>
    <property type="evidence" value="ECO:0007669"/>
    <property type="project" value="InterPro"/>
</dbReference>
<evidence type="ECO:0000256" key="2">
    <source>
        <dbReference type="SAM" id="MobiDB-lite"/>
    </source>
</evidence>
<feature type="region of interest" description="Disordered" evidence="2">
    <location>
        <begin position="1"/>
        <end position="25"/>
    </location>
</feature>
<dbReference type="GO" id="GO:0005506">
    <property type="term" value="F:iron ion binding"/>
    <property type="evidence" value="ECO:0007669"/>
    <property type="project" value="InterPro"/>
</dbReference>
<dbReference type="GO" id="GO:0004497">
    <property type="term" value="F:monooxygenase activity"/>
    <property type="evidence" value="ECO:0007669"/>
    <property type="project" value="InterPro"/>
</dbReference>
<name>A0A8H6FE15_9LECA</name>
<proteinExistence type="inferred from homology"/>
<dbReference type="GeneID" id="59294621"/>
<comment type="caution">
    <text evidence="3">The sequence shown here is derived from an EMBL/GenBank/DDBJ whole genome shotgun (WGS) entry which is preliminary data.</text>
</comment>
<dbReference type="Gene3D" id="1.10.630.10">
    <property type="entry name" value="Cytochrome P450"/>
    <property type="match status" value="1"/>
</dbReference>
<dbReference type="InterPro" id="IPR036396">
    <property type="entry name" value="Cyt_P450_sf"/>
</dbReference>
<sequence length="158" mass="18268">MGSTNEMPQFPFARHEKYKSPRENEKLCHNAPVSKAKLFDRTEVWMVWKHKDVCEALESNKPSVDRRTPGNPKIHEGGGLLKIIYRVLDVSEEDIGSLTHHSEVRTGTSRKAQNSTSNLKKYMHKLVKKRIQKLQDDLVSKLATEQGYENERIRDLAR</sequence>
<dbReference type="GO" id="GO:0020037">
    <property type="term" value="F:heme binding"/>
    <property type="evidence" value="ECO:0007669"/>
    <property type="project" value="InterPro"/>
</dbReference>
<dbReference type="PANTHER" id="PTHR46696">
    <property type="entry name" value="P450, PUTATIVE (EUROFUNG)-RELATED"/>
    <property type="match status" value="1"/>
</dbReference>
<evidence type="ECO:0000313" key="4">
    <source>
        <dbReference type="Proteomes" id="UP000578531"/>
    </source>
</evidence>
<dbReference type="Proteomes" id="UP000578531">
    <property type="component" value="Unassembled WGS sequence"/>
</dbReference>
<feature type="compositionally biased region" description="Basic and acidic residues" evidence="2">
    <location>
        <begin position="13"/>
        <end position="25"/>
    </location>
</feature>
<comment type="similarity">
    <text evidence="1">Belongs to the cytochrome P450 family.</text>
</comment>
<accession>A0A8H6FE15</accession>
<dbReference type="AlphaFoldDB" id="A0A8H6FE15"/>
<organism evidence="3 4">
    <name type="scientific">Letharia columbiana</name>
    <dbReference type="NCBI Taxonomy" id="112416"/>
    <lineage>
        <taxon>Eukaryota</taxon>
        <taxon>Fungi</taxon>
        <taxon>Dikarya</taxon>
        <taxon>Ascomycota</taxon>
        <taxon>Pezizomycotina</taxon>
        <taxon>Lecanoromycetes</taxon>
        <taxon>OSLEUM clade</taxon>
        <taxon>Lecanoromycetidae</taxon>
        <taxon>Lecanorales</taxon>
        <taxon>Lecanorineae</taxon>
        <taxon>Parmeliaceae</taxon>
        <taxon>Letharia</taxon>
    </lineage>
</organism>
<gene>
    <name evidence="3" type="ORF">HO173_012989</name>
</gene>
<dbReference type="RefSeq" id="XP_037158344.1">
    <property type="nucleotide sequence ID" value="XM_037314818.1"/>
</dbReference>
<dbReference type="PANTHER" id="PTHR46696:SF6">
    <property type="entry name" value="P450, PUTATIVE (EUROFUNG)-RELATED"/>
    <property type="match status" value="1"/>
</dbReference>
<evidence type="ECO:0000256" key="1">
    <source>
        <dbReference type="ARBA" id="ARBA00010617"/>
    </source>
</evidence>